<dbReference type="Proteomes" id="UP000004728">
    <property type="component" value="Unassembled WGS sequence"/>
</dbReference>
<organism evidence="3 4">
    <name type="scientific">Novosphingobium nitrogenifigens DSM 19370</name>
    <dbReference type="NCBI Taxonomy" id="983920"/>
    <lineage>
        <taxon>Bacteria</taxon>
        <taxon>Pseudomonadati</taxon>
        <taxon>Pseudomonadota</taxon>
        <taxon>Alphaproteobacteria</taxon>
        <taxon>Sphingomonadales</taxon>
        <taxon>Sphingomonadaceae</taxon>
        <taxon>Novosphingobium</taxon>
    </lineage>
</organism>
<dbReference type="AlphaFoldDB" id="F1ZA36"/>
<feature type="domain" description="Cytochrome c oxidase subunit IV bacterial aa3 type" evidence="2">
    <location>
        <begin position="3"/>
        <end position="36"/>
    </location>
</feature>
<evidence type="ECO:0000313" key="3">
    <source>
        <dbReference type="EMBL" id="EGD58555.1"/>
    </source>
</evidence>
<dbReference type="Gene3D" id="1.20.5.160">
    <property type="entry name" value="Bacterial aa3 type cytochrome c oxidase subunit IV"/>
    <property type="match status" value="1"/>
</dbReference>
<keyword evidence="1" id="KW-0472">Membrane</keyword>
<name>F1ZA36_9SPHN</name>
<sequence>MTMASATDIRAARATYEGFVNLIKIAVPVIAAIVAFVIYLIH</sequence>
<evidence type="ECO:0000259" key="2">
    <source>
        <dbReference type="Pfam" id="PF07835"/>
    </source>
</evidence>
<keyword evidence="4" id="KW-1185">Reference proteome</keyword>
<dbReference type="Pfam" id="PF07835">
    <property type="entry name" value="COX4_pro_2"/>
    <property type="match status" value="1"/>
</dbReference>
<dbReference type="InterPro" id="IPR036596">
    <property type="entry name" value="Cyt-C_aa3_sf"/>
</dbReference>
<comment type="caution">
    <text evidence="3">The sequence shown here is derived from an EMBL/GenBank/DDBJ whole genome shotgun (WGS) entry which is preliminary data.</text>
</comment>
<dbReference type="RefSeq" id="WP_008066601.1">
    <property type="nucleotide sequence ID" value="NZ_AQWK01000002.1"/>
</dbReference>
<accession>F1ZA36</accession>
<dbReference type="HOGENOM" id="CLU_3254884_0_0_5"/>
<dbReference type="InParanoid" id="F1ZA36"/>
<proteinExistence type="predicted"/>
<dbReference type="STRING" id="983920.Y88_0612"/>
<dbReference type="SUPFAM" id="SSF81469">
    <property type="entry name" value="Bacterial aa3 type cytochrome c oxidase subunit IV"/>
    <property type="match status" value="1"/>
</dbReference>
<keyword evidence="1" id="KW-0812">Transmembrane</keyword>
<gene>
    <name evidence="3" type="ORF">Y88_0612</name>
</gene>
<dbReference type="InterPro" id="IPR012422">
    <property type="entry name" value="Cyt_c_oxidase_su4_bac-aa3"/>
</dbReference>
<keyword evidence="1" id="KW-1133">Transmembrane helix</keyword>
<protein>
    <recommendedName>
        <fullName evidence="2">Cytochrome c oxidase subunit IV bacterial aa3 type domain-containing protein</fullName>
    </recommendedName>
</protein>
<evidence type="ECO:0000313" key="4">
    <source>
        <dbReference type="Proteomes" id="UP000004728"/>
    </source>
</evidence>
<dbReference type="EMBL" id="AEWJ01000041">
    <property type="protein sequence ID" value="EGD58555.1"/>
    <property type="molecule type" value="Genomic_DNA"/>
</dbReference>
<feature type="transmembrane region" description="Helical" evidence="1">
    <location>
        <begin position="21"/>
        <end position="41"/>
    </location>
</feature>
<reference evidence="3 4" key="1">
    <citation type="journal article" date="2012" name="J. Bacteriol.">
        <title>Draft Genome Sequence of Novosphingobium nitrogenifigens Y88T.</title>
        <authorList>
            <person name="Strabala T.J."/>
            <person name="Macdonald L."/>
            <person name="Liu V."/>
            <person name="Smit A.M."/>
        </authorList>
    </citation>
    <scope>NUCLEOTIDE SEQUENCE [LARGE SCALE GENOMIC DNA]</scope>
    <source>
        <strain evidence="3 4">DSM 19370</strain>
    </source>
</reference>
<evidence type="ECO:0000256" key="1">
    <source>
        <dbReference type="SAM" id="Phobius"/>
    </source>
</evidence>